<dbReference type="SUPFAM" id="SSF54631">
    <property type="entry name" value="CBS-domain pair"/>
    <property type="match status" value="1"/>
</dbReference>
<dbReference type="AlphaFoldDB" id="A0A1I3NT19"/>
<dbReference type="OrthoDB" id="1523762at2"/>
<name>A0A1I3NT19_9FLAO</name>
<reference evidence="3" key="1">
    <citation type="submission" date="2016-10" db="EMBL/GenBank/DDBJ databases">
        <authorList>
            <person name="Varghese N."/>
            <person name="Submissions S."/>
        </authorList>
    </citation>
    <scope>NUCLEOTIDE SEQUENCE [LARGE SCALE GENOMIC DNA]</scope>
    <source>
        <strain evidence="3">DSM 26542</strain>
    </source>
</reference>
<dbReference type="Gene3D" id="3.10.580.10">
    <property type="entry name" value="CBS-domain"/>
    <property type="match status" value="1"/>
</dbReference>
<dbReference type="Pfam" id="PF00571">
    <property type="entry name" value="CBS"/>
    <property type="match status" value="1"/>
</dbReference>
<organism evidence="2 3">
    <name type="scientific">Myroides guanonis</name>
    <dbReference type="NCBI Taxonomy" id="1150112"/>
    <lineage>
        <taxon>Bacteria</taxon>
        <taxon>Pseudomonadati</taxon>
        <taxon>Bacteroidota</taxon>
        <taxon>Flavobacteriia</taxon>
        <taxon>Flavobacteriales</taxon>
        <taxon>Flavobacteriaceae</taxon>
        <taxon>Myroides</taxon>
    </lineage>
</organism>
<dbReference type="InterPro" id="IPR046342">
    <property type="entry name" value="CBS_dom_sf"/>
</dbReference>
<dbReference type="InterPro" id="IPR000644">
    <property type="entry name" value="CBS_dom"/>
</dbReference>
<feature type="domain" description="CBS" evidence="1">
    <location>
        <begin position="9"/>
        <end position="54"/>
    </location>
</feature>
<sequence length="219" mass="25665">MKDVTYLLQNQIPVVDSHTTVATLLKYIEKNNFSHFPIVEDELWIGNIAKEDLILETNNTLLGELKMNFQYFSTEKSTYWALLWENFMHNNSNIIPAIDKNRKLLGIYRKEDVLGFWDNIPSFIEKGTTIVIQKSSIEYSFSQICQIIESNNAKLLSIFIISFENNFCNILVKTNGLNNTEIIQDLRRFDYEIISKHLEDSFQNKISDNSEYLQKYLNI</sequence>
<keyword evidence="3" id="KW-1185">Reference proteome</keyword>
<dbReference type="RefSeq" id="WP_090678271.1">
    <property type="nucleotide sequence ID" value="NZ_FORU01000003.1"/>
</dbReference>
<evidence type="ECO:0000313" key="2">
    <source>
        <dbReference type="EMBL" id="SFJ12277.1"/>
    </source>
</evidence>
<evidence type="ECO:0000259" key="1">
    <source>
        <dbReference type="Pfam" id="PF00571"/>
    </source>
</evidence>
<proteinExistence type="predicted"/>
<gene>
    <name evidence="2" type="ORF">SAMN04487893_103193</name>
</gene>
<dbReference type="STRING" id="1150112.SAMN04487893_103193"/>
<dbReference type="EMBL" id="FORU01000003">
    <property type="protein sequence ID" value="SFJ12277.1"/>
    <property type="molecule type" value="Genomic_DNA"/>
</dbReference>
<protein>
    <submittedName>
        <fullName evidence="2">CBS domain-containing protein</fullName>
    </submittedName>
</protein>
<evidence type="ECO:0000313" key="3">
    <source>
        <dbReference type="Proteomes" id="UP000243887"/>
    </source>
</evidence>
<accession>A0A1I3NT19</accession>
<dbReference type="Proteomes" id="UP000243887">
    <property type="component" value="Unassembled WGS sequence"/>
</dbReference>